<proteinExistence type="predicted"/>
<dbReference type="Proteomes" id="UP000771749">
    <property type="component" value="Unassembled WGS sequence"/>
</dbReference>
<accession>A0A940DMW6</accession>
<sequence length="149" mass="16577">MKARDLLTADEVKLVTGAIREAEKDTSGEIRVHLDEKCPSAPMERAEAVFNYLGMDKTKLRNGVLIYVACQSKVFAIIGDKGINDAVPENFWKDVTDVMKGFFSASRYAEGLTAAIRMTGEKLKAFFPYRSDDVNELPDEISYGQAKSE</sequence>
<dbReference type="EMBL" id="JADIMJ010000075">
    <property type="protein sequence ID" value="MBO8454061.1"/>
    <property type="molecule type" value="Genomic_DNA"/>
</dbReference>
<organism evidence="2 3">
    <name type="scientific">Candidatus Cryptobacteroides gallistercoris</name>
    <dbReference type="NCBI Taxonomy" id="2840765"/>
    <lineage>
        <taxon>Bacteria</taxon>
        <taxon>Pseudomonadati</taxon>
        <taxon>Bacteroidota</taxon>
        <taxon>Bacteroidia</taxon>
        <taxon>Bacteroidales</taxon>
        <taxon>Candidatus Cryptobacteroides</taxon>
    </lineage>
</organism>
<evidence type="ECO:0000259" key="1">
    <source>
        <dbReference type="Pfam" id="PF04536"/>
    </source>
</evidence>
<feature type="domain" description="TPM" evidence="1">
    <location>
        <begin position="4"/>
        <end position="120"/>
    </location>
</feature>
<protein>
    <submittedName>
        <fullName evidence="2">TPM domain-containing protein</fullName>
    </submittedName>
</protein>
<name>A0A940DMW6_9BACT</name>
<gene>
    <name evidence="2" type="ORF">IAC07_04975</name>
</gene>
<dbReference type="InterPro" id="IPR007621">
    <property type="entry name" value="TPM_dom"/>
</dbReference>
<dbReference type="Gene3D" id="3.10.310.50">
    <property type="match status" value="1"/>
</dbReference>
<evidence type="ECO:0000313" key="2">
    <source>
        <dbReference type="EMBL" id="MBO8454061.1"/>
    </source>
</evidence>
<dbReference type="PANTHER" id="PTHR30373">
    <property type="entry name" value="UPF0603 PROTEIN YGCG"/>
    <property type="match status" value="1"/>
</dbReference>
<evidence type="ECO:0000313" key="3">
    <source>
        <dbReference type="Proteomes" id="UP000771749"/>
    </source>
</evidence>
<dbReference type="PANTHER" id="PTHR30373:SF8">
    <property type="entry name" value="BLL7265 PROTEIN"/>
    <property type="match status" value="1"/>
</dbReference>
<dbReference type="Pfam" id="PF04536">
    <property type="entry name" value="TPM_phosphatase"/>
    <property type="match status" value="1"/>
</dbReference>
<reference evidence="2" key="1">
    <citation type="submission" date="2020-10" db="EMBL/GenBank/DDBJ databases">
        <authorList>
            <person name="Gilroy R."/>
        </authorList>
    </citation>
    <scope>NUCLEOTIDE SEQUENCE</scope>
    <source>
        <strain evidence="2">F1-3629</strain>
    </source>
</reference>
<reference evidence="2" key="2">
    <citation type="journal article" date="2021" name="PeerJ">
        <title>Extensive microbial diversity within the chicken gut microbiome revealed by metagenomics and culture.</title>
        <authorList>
            <person name="Gilroy R."/>
            <person name="Ravi A."/>
            <person name="Getino M."/>
            <person name="Pursley I."/>
            <person name="Horton D.L."/>
            <person name="Alikhan N.F."/>
            <person name="Baker D."/>
            <person name="Gharbi K."/>
            <person name="Hall N."/>
            <person name="Watson M."/>
            <person name="Adriaenssens E.M."/>
            <person name="Foster-Nyarko E."/>
            <person name="Jarju S."/>
            <person name="Secka A."/>
            <person name="Antonio M."/>
            <person name="Oren A."/>
            <person name="Chaudhuri R.R."/>
            <person name="La Ragione R."/>
            <person name="Hildebrand F."/>
            <person name="Pallen M.J."/>
        </authorList>
    </citation>
    <scope>NUCLEOTIDE SEQUENCE</scope>
    <source>
        <strain evidence="2">F1-3629</strain>
    </source>
</reference>
<comment type="caution">
    <text evidence="2">The sequence shown here is derived from an EMBL/GenBank/DDBJ whole genome shotgun (WGS) entry which is preliminary data.</text>
</comment>
<dbReference type="AlphaFoldDB" id="A0A940DMW6"/>